<accession>A0ABY5E8F7</accession>
<dbReference type="InterPro" id="IPR011989">
    <property type="entry name" value="ARM-like"/>
</dbReference>
<name>A0ABY5E8F7_9BACT</name>
<protein>
    <submittedName>
        <fullName evidence="1">Uncharacterized protein</fullName>
    </submittedName>
</protein>
<evidence type="ECO:0000313" key="1">
    <source>
        <dbReference type="EMBL" id="UTJ07046.1"/>
    </source>
</evidence>
<organism evidence="1 2">
    <name type="scientific">Arcobacter roscoffensis</name>
    <dbReference type="NCBI Taxonomy" id="2961520"/>
    <lineage>
        <taxon>Bacteria</taxon>
        <taxon>Pseudomonadati</taxon>
        <taxon>Campylobacterota</taxon>
        <taxon>Epsilonproteobacteria</taxon>
        <taxon>Campylobacterales</taxon>
        <taxon>Arcobacteraceae</taxon>
        <taxon>Arcobacter</taxon>
    </lineage>
</organism>
<keyword evidence="2" id="KW-1185">Reference proteome</keyword>
<dbReference type="Gene3D" id="1.25.10.10">
    <property type="entry name" value="Leucine-rich Repeat Variant"/>
    <property type="match status" value="1"/>
</dbReference>
<evidence type="ECO:0000313" key="2">
    <source>
        <dbReference type="Proteomes" id="UP001060012"/>
    </source>
</evidence>
<reference evidence="1" key="1">
    <citation type="submission" date="2022-07" db="EMBL/GenBank/DDBJ databases">
        <title>Arcobacter roscoffensis sp. nov., a marine bacterium isolated from coastal seawater collected from Roscoff, France.</title>
        <authorList>
            <person name="Pascual J."/>
            <person name="Lepeaux C."/>
            <person name="Methner A."/>
            <person name="Overmann J."/>
        </authorList>
    </citation>
    <scope>NUCLEOTIDE SEQUENCE</scope>
    <source>
        <strain evidence="1">ARW1-2F2</strain>
    </source>
</reference>
<dbReference type="EMBL" id="CP100595">
    <property type="protein sequence ID" value="UTJ07046.1"/>
    <property type="molecule type" value="Genomic_DNA"/>
</dbReference>
<dbReference type="RefSeq" id="WP_254577225.1">
    <property type="nucleotide sequence ID" value="NZ_CP100595.1"/>
</dbReference>
<proteinExistence type="predicted"/>
<dbReference type="Proteomes" id="UP001060012">
    <property type="component" value="Chromosome"/>
</dbReference>
<sequence length="110" mass="12400">MSANNLVKSQIEKISLALNTSDVNIMDELKFDVSTNVRRALAKNRNTPSRIINRLAFDPALNVSFMALQNRNCTEQRDLRECANHPCVSCTNSESSLNCNSCSKIKNFKY</sequence>
<gene>
    <name evidence="1" type="ORF">NJU99_02825</name>
</gene>